<dbReference type="Proteomes" id="UP001596432">
    <property type="component" value="Unassembled WGS sequence"/>
</dbReference>
<dbReference type="GeneID" id="78822046"/>
<dbReference type="EMBL" id="JBHTAS010000001">
    <property type="protein sequence ID" value="MFC7141726.1"/>
    <property type="molecule type" value="Genomic_DNA"/>
</dbReference>
<feature type="compositionally biased region" description="Low complexity" evidence="1">
    <location>
        <begin position="104"/>
        <end position="156"/>
    </location>
</feature>
<feature type="compositionally biased region" description="Low complexity" evidence="1">
    <location>
        <begin position="67"/>
        <end position="86"/>
    </location>
</feature>
<feature type="compositionally biased region" description="Low complexity" evidence="1">
    <location>
        <begin position="164"/>
        <end position="185"/>
    </location>
</feature>
<feature type="compositionally biased region" description="Low complexity" evidence="1">
    <location>
        <begin position="230"/>
        <end position="270"/>
    </location>
</feature>
<dbReference type="SMART" id="SM00418">
    <property type="entry name" value="HTH_ARSR"/>
    <property type="match status" value="2"/>
</dbReference>
<dbReference type="InterPro" id="IPR036390">
    <property type="entry name" value="WH_DNA-bd_sf"/>
</dbReference>
<dbReference type="SMART" id="SM00419">
    <property type="entry name" value="HTH_CRP"/>
    <property type="match status" value="2"/>
</dbReference>
<dbReference type="PROSITE" id="PS50987">
    <property type="entry name" value="HTH_ARSR_2"/>
    <property type="match status" value="1"/>
</dbReference>
<evidence type="ECO:0000313" key="4">
    <source>
        <dbReference type="Proteomes" id="UP001596432"/>
    </source>
</evidence>
<proteinExistence type="predicted"/>
<dbReference type="SMART" id="SM00347">
    <property type="entry name" value="HTH_MARR"/>
    <property type="match status" value="1"/>
</dbReference>
<keyword evidence="4" id="KW-1185">Reference proteome</keyword>
<dbReference type="InterPro" id="IPR001845">
    <property type="entry name" value="HTH_ArsR_DNA-bd_dom"/>
</dbReference>
<dbReference type="Gene3D" id="1.20.120.20">
    <property type="entry name" value="Apolipoprotein"/>
    <property type="match status" value="1"/>
</dbReference>
<evidence type="ECO:0000259" key="2">
    <source>
        <dbReference type="PROSITE" id="PS50987"/>
    </source>
</evidence>
<dbReference type="RefSeq" id="WP_274322803.1">
    <property type="nucleotide sequence ID" value="NZ_CP118158.1"/>
</dbReference>
<dbReference type="CDD" id="cd00090">
    <property type="entry name" value="HTH_ARSR"/>
    <property type="match status" value="2"/>
</dbReference>
<feature type="domain" description="HTH arsR-type" evidence="2">
    <location>
        <begin position="424"/>
        <end position="519"/>
    </location>
</feature>
<dbReference type="Pfam" id="PF12840">
    <property type="entry name" value="HTH_20"/>
    <property type="match status" value="1"/>
</dbReference>
<evidence type="ECO:0000313" key="3">
    <source>
        <dbReference type="EMBL" id="MFC7141726.1"/>
    </source>
</evidence>
<comment type="caution">
    <text evidence="3">The sequence shown here is derived from an EMBL/GenBank/DDBJ whole genome shotgun (WGS) entry which is preliminary data.</text>
</comment>
<dbReference type="InterPro" id="IPR000835">
    <property type="entry name" value="HTH_MarR-typ"/>
</dbReference>
<sequence length="523" mass="52825">MDDTRAGSPLAAVAVVAVVLASLFGAGAVGFAGAASADTDRVSGATQSAGTAASMVGTDVLGNLSDTATATPTPTATPSAGTNATPTPTPDDSLSGAISTATENATDSVTNTTETVTNTTENTTDSATETTENTTESVTETTENTTETLANTTQETVENTTDSVTNATEEVTNTTEEVTNTTENVTSPVVDETDDLVDANLTATVSVDGEATVGANGTVGLNGSVGIGGAAETPTPTPTAAGPTETDPATAASTSDGSTAGSDTPTTSGGLAADRGEESGAGDSSLPSPGGAAAGGALLVAGVTAAAASKHVAANTPAAQGSELAWIGQAARLKAHGAVDALRGQAARLPRVIVPPGYSRHDDSDPLEHETRRDLFETVERSPGINLSTLAEGTDASLSTVRHHLRILEEEHLLVSERIRGQRRYFLSNESDPALLAALDDTATEPILRTLARSGPASVSDLADALGRDPSTISHHVSRLEDDGLVERERDGRSVQNSLAPVAERVLRQPGSAESQRRPVATE</sequence>
<feature type="region of interest" description="Disordered" evidence="1">
    <location>
        <begin position="63"/>
        <end position="185"/>
    </location>
</feature>
<dbReference type="InterPro" id="IPR036388">
    <property type="entry name" value="WH-like_DNA-bd_sf"/>
</dbReference>
<dbReference type="PANTHER" id="PTHR36216">
    <property type="entry name" value="TRANSCRIPTIONAL REGULATOR, TRMB"/>
    <property type="match status" value="1"/>
</dbReference>
<dbReference type="Gene3D" id="1.10.10.10">
    <property type="entry name" value="Winged helix-like DNA-binding domain superfamily/Winged helix DNA-binding domain"/>
    <property type="match status" value="2"/>
</dbReference>
<protein>
    <submittedName>
        <fullName evidence="3">Helix-turn-helix domain-containing protein</fullName>
    </submittedName>
</protein>
<dbReference type="InterPro" id="IPR011991">
    <property type="entry name" value="ArsR-like_HTH"/>
</dbReference>
<feature type="region of interest" description="Disordered" evidence="1">
    <location>
        <begin position="226"/>
        <end position="289"/>
    </location>
</feature>
<dbReference type="AlphaFoldDB" id="A0ABD5Y5Z9"/>
<dbReference type="GO" id="GO:0006355">
    <property type="term" value="P:regulation of DNA-templated transcription"/>
    <property type="evidence" value="ECO:0007669"/>
    <property type="project" value="UniProtKB-ARBA"/>
</dbReference>
<accession>A0ABD5Y5Z9</accession>
<gene>
    <name evidence="3" type="ORF">ACFQMA_18040</name>
</gene>
<feature type="region of interest" description="Disordered" evidence="1">
    <location>
        <begin position="486"/>
        <end position="523"/>
    </location>
</feature>
<name>A0ABD5Y5Z9_9EURY</name>
<dbReference type="PANTHER" id="PTHR36216:SF1">
    <property type="entry name" value="HTH ARSR-TYPE DOMAIN-CONTAINING PROTEIN"/>
    <property type="match status" value="1"/>
</dbReference>
<reference evidence="3 4" key="1">
    <citation type="journal article" date="2019" name="Int. J. Syst. Evol. Microbiol.">
        <title>The Global Catalogue of Microorganisms (GCM) 10K type strain sequencing project: providing services to taxonomists for standard genome sequencing and annotation.</title>
        <authorList>
            <consortium name="The Broad Institute Genomics Platform"/>
            <consortium name="The Broad Institute Genome Sequencing Center for Infectious Disease"/>
            <person name="Wu L."/>
            <person name="Ma J."/>
        </authorList>
    </citation>
    <scope>NUCLEOTIDE SEQUENCE [LARGE SCALE GENOMIC DNA]</scope>
    <source>
        <strain evidence="3 4">XZYJT29</strain>
    </source>
</reference>
<evidence type="ECO:0000256" key="1">
    <source>
        <dbReference type="SAM" id="MobiDB-lite"/>
    </source>
</evidence>
<organism evidence="3 4">
    <name type="scientific">Halosimplex aquaticum</name>
    <dbReference type="NCBI Taxonomy" id="3026162"/>
    <lineage>
        <taxon>Archaea</taxon>
        <taxon>Methanobacteriati</taxon>
        <taxon>Methanobacteriota</taxon>
        <taxon>Stenosarchaea group</taxon>
        <taxon>Halobacteria</taxon>
        <taxon>Halobacteriales</taxon>
        <taxon>Haloarculaceae</taxon>
        <taxon>Halosimplex</taxon>
    </lineage>
</organism>
<dbReference type="Pfam" id="PF01047">
    <property type="entry name" value="MarR"/>
    <property type="match status" value="1"/>
</dbReference>
<dbReference type="SUPFAM" id="SSF46785">
    <property type="entry name" value="Winged helix' DNA-binding domain"/>
    <property type="match status" value="2"/>
</dbReference>
<dbReference type="InterPro" id="IPR012318">
    <property type="entry name" value="HTH_CRP"/>
</dbReference>